<dbReference type="EMBL" id="KV454298">
    <property type="protein sequence ID" value="ODQ71041.1"/>
    <property type="molecule type" value="Genomic_DNA"/>
</dbReference>
<sequence>MTLEHTLSKLNISIETIVFQDVSPSVVITDADTALMKALAEVFPRTFNQICRWHIQQNIMKHCRQMFDSMLHFENFMSAVKQLAVSNTRKMQKSSCNKLKKIFLHRLLLILIRNGGLIGSAGLNFTSENMSTLASVYLRESREAMQH</sequence>
<feature type="domain" description="MULE transposase" evidence="1">
    <location>
        <begin position="20"/>
        <end position="58"/>
    </location>
</feature>
<dbReference type="InterPro" id="IPR018289">
    <property type="entry name" value="MULE_transposase_dom"/>
</dbReference>
<gene>
    <name evidence="2" type="ORF">LIPSTDRAFT_146005</name>
</gene>
<protein>
    <recommendedName>
        <fullName evidence="1">MULE transposase domain-containing protein</fullName>
    </recommendedName>
</protein>
<dbReference type="PANTHER" id="PTHR31569:SF4">
    <property type="entry name" value="SWIM-TYPE DOMAIN-CONTAINING PROTEIN"/>
    <property type="match status" value="1"/>
</dbReference>
<dbReference type="OrthoDB" id="4359445at2759"/>
<dbReference type="STRING" id="675824.A0A1E3Q045"/>
<dbReference type="Proteomes" id="UP000094385">
    <property type="component" value="Unassembled WGS sequence"/>
</dbReference>
<accession>A0A1E3Q045</accession>
<evidence type="ECO:0000313" key="2">
    <source>
        <dbReference type="EMBL" id="ODQ71041.1"/>
    </source>
</evidence>
<keyword evidence="3" id="KW-1185">Reference proteome</keyword>
<dbReference type="AlphaFoldDB" id="A0A1E3Q045"/>
<dbReference type="PANTHER" id="PTHR31569">
    <property type="entry name" value="SWIM-TYPE DOMAIN-CONTAINING PROTEIN"/>
    <property type="match status" value="1"/>
</dbReference>
<dbReference type="Pfam" id="PF10551">
    <property type="entry name" value="MULE"/>
    <property type="match status" value="1"/>
</dbReference>
<evidence type="ECO:0000259" key="1">
    <source>
        <dbReference type="Pfam" id="PF10551"/>
    </source>
</evidence>
<evidence type="ECO:0000313" key="3">
    <source>
        <dbReference type="Proteomes" id="UP000094385"/>
    </source>
</evidence>
<name>A0A1E3Q045_LIPST</name>
<proteinExistence type="predicted"/>
<organism evidence="2 3">
    <name type="scientific">Lipomyces starkeyi NRRL Y-11557</name>
    <dbReference type="NCBI Taxonomy" id="675824"/>
    <lineage>
        <taxon>Eukaryota</taxon>
        <taxon>Fungi</taxon>
        <taxon>Dikarya</taxon>
        <taxon>Ascomycota</taxon>
        <taxon>Saccharomycotina</taxon>
        <taxon>Lipomycetes</taxon>
        <taxon>Lipomycetales</taxon>
        <taxon>Lipomycetaceae</taxon>
        <taxon>Lipomyces</taxon>
    </lineage>
</organism>
<reference evidence="2 3" key="1">
    <citation type="journal article" date="2016" name="Proc. Natl. Acad. Sci. U.S.A.">
        <title>Comparative genomics of biotechnologically important yeasts.</title>
        <authorList>
            <person name="Riley R."/>
            <person name="Haridas S."/>
            <person name="Wolfe K.H."/>
            <person name="Lopes M.R."/>
            <person name="Hittinger C.T."/>
            <person name="Goeker M."/>
            <person name="Salamov A.A."/>
            <person name="Wisecaver J.H."/>
            <person name="Long T.M."/>
            <person name="Calvey C.H."/>
            <person name="Aerts A.L."/>
            <person name="Barry K.W."/>
            <person name="Choi C."/>
            <person name="Clum A."/>
            <person name="Coughlan A.Y."/>
            <person name="Deshpande S."/>
            <person name="Douglass A.P."/>
            <person name="Hanson S.J."/>
            <person name="Klenk H.-P."/>
            <person name="LaButti K.M."/>
            <person name="Lapidus A."/>
            <person name="Lindquist E.A."/>
            <person name="Lipzen A.M."/>
            <person name="Meier-Kolthoff J.P."/>
            <person name="Ohm R.A."/>
            <person name="Otillar R.P."/>
            <person name="Pangilinan J.L."/>
            <person name="Peng Y."/>
            <person name="Rokas A."/>
            <person name="Rosa C.A."/>
            <person name="Scheuner C."/>
            <person name="Sibirny A.A."/>
            <person name="Slot J.C."/>
            <person name="Stielow J.B."/>
            <person name="Sun H."/>
            <person name="Kurtzman C.P."/>
            <person name="Blackwell M."/>
            <person name="Grigoriev I.V."/>
            <person name="Jeffries T.W."/>
        </authorList>
    </citation>
    <scope>NUCLEOTIDE SEQUENCE [LARGE SCALE GENOMIC DNA]</scope>
    <source>
        <strain evidence="2 3">NRRL Y-11557</strain>
    </source>
</reference>
<dbReference type="InterPro" id="IPR052579">
    <property type="entry name" value="Zinc_finger_SWIM"/>
</dbReference>